<name>A0A438DUC6_VITVI</name>
<protein>
    <submittedName>
        <fullName evidence="3">Uncharacterized protein</fullName>
    </submittedName>
</protein>
<dbReference type="EMBL" id="QGNW01001499">
    <property type="protein sequence ID" value="RVW38878.1"/>
    <property type="molecule type" value="Genomic_DNA"/>
</dbReference>
<feature type="region of interest" description="Disordered" evidence="2">
    <location>
        <begin position="1"/>
        <end position="25"/>
    </location>
</feature>
<proteinExistence type="predicted"/>
<sequence>MGVPIPGQELPSASSSEEESADDAAPASPFSYAELEVNMIYVFAFLVCVSAGEGPPQHAQQHDLFTQLLQTADYMRTFSSRHQEIENQLRLRMEEAEASLSTMREENEALRVELAEAKSREESTAGRLMRRSADYQQQVDDTFIFGYRCCMKKNGSSEIPLQFLRFRVGIFCFAASVRIVGRPISVGMTASIPYVRAKGVFPVGRPEIPECNAVKLWTIVSYDDLGNSKAANNVLPYEFGDIFIFDACICFSFYPFTEVISGDKRNFFWAGAAGRGPTMSMPHCAKGHGPETDFNAADGICGMGAYL</sequence>
<evidence type="ECO:0000313" key="4">
    <source>
        <dbReference type="Proteomes" id="UP000288805"/>
    </source>
</evidence>
<organism evidence="3 4">
    <name type="scientific">Vitis vinifera</name>
    <name type="common">Grape</name>
    <dbReference type="NCBI Taxonomy" id="29760"/>
    <lineage>
        <taxon>Eukaryota</taxon>
        <taxon>Viridiplantae</taxon>
        <taxon>Streptophyta</taxon>
        <taxon>Embryophyta</taxon>
        <taxon>Tracheophyta</taxon>
        <taxon>Spermatophyta</taxon>
        <taxon>Magnoliopsida</taxon>
        <taxon>eudicotyledons</taxon>
        <taxon>Gunneridae</taxon>
        <taxon>Pentapetalae</taxon>
        <taxon>rosids</taxon>
        <taxon>Vitales</taxon>
        <taxon>Vitaceae</taxon>
        <taxon>Viteae</taxon>
        <taxon>Vitis</taxon>
    </lineage>
</organism>
<evidence type="ECO:0000256" key="2">
    <source>
        <dbReference type="SAM" id="MobiDB-lite"/>
    </source>
</evidence>
<keyword evidence="1" id="KW-0175">Coiled coil</keyword>
<gene>
    <name evidence="3" type="ORF">CK203_073640</name>
</gene>
<dbReference type="AlphaFoldDB" id="A0A438DUC6"/>
<feature type="coiled-coil region" evidence="1">
    <location>
        <begin position="86"/>
        <end position="120"/>
    </location>
</feature>
<accession>A0A438DUC6</accession>
<dbReference type="Proteomes" id="UP000288805">
    <property type="component" value="Unassembled WGS sequence"/>
</dbReference>
<evidence type="ECO:0000256" key="1">
    <source>
        <dbReference type="SAM" id="Coils"/>
    </source>
</evidence>
<comment type="caution">
    <text evidence="3">The sequence shown here is derived from an EMBL/GenBank/DDBJ whole genome shotgun (WGS) entry which is preliminary data.</text>
</comment>
<evidence type="ECO:0000313" key="3">
    <source>
        <dbReference type="EMBL" id="RVW38878.1"/>
    </source>
</evidence>
<reference evidence="3 4" key="1">
    <citation type="journal article" date="2018" name="PLoS Genet.">
        <title>Population sequencing reveals clonal diversity and ancestral inbreeding in the grapevine cultivar Chardonnay.</title>
        <authorList>
            <person name="Roach M.J."/>
            <person name="Johnson D.L."/>
            <person name="Bohlmann J."/>
            <person name="van Vuuren H.J."/>
            <person name="Jones S.J."/>
            <person name="Pretorius I.S."/>
            <person name="Schmidt S.A."/>
            <person name="Borneman A.R."/>
        </authorList>
    </citation>
    <scope>NUCLEOTIDE SEQUENCE [LARGE SCALE GENOMIC DNA]</scope>
    <source>
        <strain evidence="4">cv. Chardonnay</strain>
        <tissue evidence="3">Leaf</tissue>
    </source>
</reference>